<dbReference type="Pfam" id="PF02992">
    <property type="entry name" value="Transposase_21"/>
    <property type="match status" value="1"/>
</dbReference>
<feature type="domain" description="DUF4216" evidence="2">
    <location>
        <begin position="724"/>
        <end position="792"/>
    </location>
</feature>
<feature type="region of interest" description="Disordered" evidence="1">
    <location>
        <begin position="860"/>
        <end position="880"/>
    </location>
</feature>
<protein>
    <submittedName>
        <fullName evidence="4">Uncharacterized protein LOC130498066</fullName>
    </submittedName>
</protein>
<dbReference type="InterPro" id="IPR025312">
    <property type="entry name" value="DUF4216"/>
</dbReference>
<evidence type="ECO:0000256" key="1">
    <source>
        <dbReference type="SAM" id="MobiDB-lite"/>
    </source>
</evidence>
<keyword evidence="3" id="KW-1185">Reference proteome</keyword>
<evidence type="ECO:0000313" key="4">
    <source>
        <dbReference type="RefSeq" id="XP_056847390.1"/>
    </source>
</evidence>
<gene>
    <name evidence="4" type="primary">LOC130498066</name>
</gene>
<sequence>MDDYYVWYNYGEEIDMRLGTSYVDPTHLSGSEEGGNLVQDRYVKIVNDAFCDNVTYDNYQHDDNYQNVVDPVSNHSQKFYDLLEGAKNPLYDGCHEGHSQLSLAARVLQNKTDYNMSEKCVDSVCQMLTEYLPPGNQSSASHYETERLMHNLGLPYYTIDVCVNNCMIFWKEDEKWDECQFCDAPRWKPRNEWRRTKVPYSCMWYLPIADRLERMYQSKKTASAMRWHAEHQAKEDEMCHPSDAAEWKHFQDLHPCFEEEPRNVYLGLCTDGFNPFGMSNNHSLWAVILTPYNLPPGMCMNTEYLFLTILNSRPNHPRASLDIFLKPLIAELKDLWSTGVEAYDVSLNQNFNLKDVLLWTISDFPAYGMLSGWTTHVYSERLSGVSPPKTSKCGGNGHDKKKSGYGKTHNWHKESIFWELPYWRDLTLRHNLDGKSKDTIKSRLDITLFCDREHLHVDSNGQAPFPPYTLDKTARTSLLECVKHSIKFPDGYASDLAKCVDHENGKFSGMKSHDFHVFMEKLLPFIFANLLDQNVHLALSEYYFADNIQTKSRFTRFDEGQVPVYHVEGVPDIFTHIGRPSGEMQELWLSEKDYRCAHSDVLRNCNYFQPFERMFEDYISAKYPDISENELSARRADEYHIWVKDYVSYWSNTHPFPLWVKDMANGPVNKAKTWPIYFTRGFVFHTQKHGEGRKTCNYGVCVKGESYTNVADEAHYYGILTDFIQIEYEGAVDLRTTLFKCKWYDPVFGRGIRRSNGGIIDVLSSRKYDKYDPFILASQAEQVCYIPYPYVKKPKKLWLNVLKVNPRRLIIPGEYEDVASLTLQQENEDAVSLTTIGNLEFEHLAHDREEPINLDFEVADGEPNDEFRCNLSSSDDDEEE</sequence>
<dbReference type="AlphaFoldDB" id="A0A9W3C791"/>
<dbReference type="KEGG" id="rsz:130498066"/>
<dbReference type="PANTHER" id="PTHR10775:SF185">
    <property type="entry name" value="OS08G0208400 PROTEIN"/>
    <property type="match status" value="1"/>
</dbReference>
<reference evidence="3" key="1">
    <citation type="journal article" date="2019" name="Database">
        <title>The radish genome database (RadishGD): an integrated information resource for radish genomics.</title>
        <authorList>
            <person name="Yu H.J."/>
            <person name="Baek S."/>
            <person name="Lee Y.J."/>
            <person name="Cho A."/>
            <person name="Mun J.H."/>
        </authorList>
    </citation>
    <scope>NUCLEOTIDE SEQUENCE [LARGE SCALE GENOMIC DNA]</scope>
    <source>
        <strain evidence="3">cv. WK10039</strain>
    </source>
</reference>
<dbReference type="OrthoDB" id="1039667at2759"/>
<evidence type="ECO:0000313" key="3">
    <source>
        <dbReference type="Proteomes" id="UP000504610"/>
    </source>
</evidence>
<dbReference type="Pfam" id="PF13952">
    <property type="entry name" value="DUF4216"/>
    <property type="match status" value="1"/>
</dbReference>
<organism evidence="3 4">
    <name type="scientific">Raphanus sativus</name>
    <name type="common">Radish</name>
    <name type="synonym">Raphanus raphanistrum var. sativus</name>
    <dbReference type="NCBI Taxonomy" id="3726"/>
    <lineage>
        <taxon>Eukaryota</taxon>
        <taxon>Viridiplantae</taxon>
        <taxon>Streptophyta</taxon>
        <taxon>Embryophyta</taxon>
        <taxon>Tracheophyta</taxon>
        <taxon>Spermatophyta</taxon>
        <taxon>Magnoliopsida</taxon>
        <taxon>eudicotyledons</taxon>
        <taxon>Gunneridae</taxon>
        <taxon>Pentapetalae</taxon>
        <taxon>rosids</taxon>
        <taxon>malvids</taxon>
        <taxon>Brassicales</taxon>
        <taxon>Brassicaceae</taxon>
        <taxon>Brassiceae</taxon>
        <taxon>Raphanus</taxon>
    </lineage>
</organism>
<reference evidence="4" key="2">
    <citation type="submission" date="2025-08" db="UniProtKB">
        <authorList>
            <consortium name="RefSeq"/>
        </authorList>
    </citation>
    <scope>IDENTIFICATION</scope>
    <source>
        <tissue evidence="4">Leaf</tissue>
    </source>
</reference>
<name>A0A9W3C791_RAPSA</name>
<dbReference type="RefSeq" id="XP_056847390.1">
    <property type="nucleotide sequence ID" value="XM_056991410.1"/>
</dbReference>
<accession>A0A9W3C791</accession>
<dbReference type="InterPro" id="IPR004242">
    <property type="entry name" value="Transposase_21"/>
</dbReference>
<dbReference type="PANTHER" id="PTHR10775">
    <property type="entry name" value="OS08G0208400 PROTEIN"/>
    <property type="match status" value="1"/>
</dbReference>
<evidence type="ECO:0000259" key="2">
    <source>
        <dbReference type="Pfam" id="PF13952"/>
    </source>
</evidence>
<dbReference type="GeneID" id="130498066"/>
<dbReference type="Proteomes" id="UP000504610">
    <property type="component" value="Chromosome 7"/>
</dbReference>
<proteinExistence type="predicted"/>